<keyword evidence="3" id="KW-1185">Reference proteome</keyword>
<accession>A0ABQ7XGG0</accession>
<sequence>MEPKSIQWDLSFIFFSTKNVLKTLGPPRICSILLLAQFTGFNKHRYFHSRSRVGPSISYYIEIWSKAKSLLERLLPIPMKSIGPRNEYIGRIFWVDCFAPVFYKRKKISESGFPGSERRVLVYHALNLTGVRGGGGTGSEKRGIWLKISNETVAGIDISFKEKDIISEFSLCILYGYPIARAMIGKWFDQAKHKQLEFGTAIRKLSERLDFVISFAFREKYQLKWRRAISLQNGAQCLCGNATRSLVGLGEESHESDFLRKISKRIDLVRQGWLVNRIDFYSKVRRYRQYSYDSTRASFVQRSFDSIRKEDSEYHYNTLRSIKRSDYQQLKERSFFGILPFQTEGREIESDRFPKYLSGYSSCPGYSRNKAKNFFGILQEPFVLFSDRWSELHLGSNPTERPLGIKINKMVLLSLPGDRKIKEIVNIFKKLRIYKIPSQFILFHSDRDVIRFRRMNWIWTKMNLFIEGSEKLGPDLLRELFLKIQNQKVVVASNNIGGSQSI</sequence>
<proteinExistence type="predicted"/>
<name>A0ABQ7XGG0_BRANA</name>
<dbReference type="Proteomes" id="UP000824890">
    <property type="component" value="Unassembled WGS sequence"/>
</dbReference>
<reference evidence="2 3" key="1">
    <citation type="submission" date="2021-05" db="EMBL/GenBank/DDBJ databases">
        <title>Genome Assembly of Synthetic Allotetraploid Brassica napus Reveals Homoeologous Exchanges between Subgenomes.</title>
        <authorList>
            <person name="Davis J.T."/>
        </authorList>
    </citation>
    <scope>NUCLEOTIDE SEQUENCE [LARGE SCALE GENOMIC DNA]</scope>
    <source>
        <strain evidence="3">cv. Da-Ae</strain>
        <tissue evidence="2">Seedling</tissue>
    </source>
</reference>
<dbReference type="Pfam" id="PF05695">
    <property type="entry name" value="Ycf2"/>
    <property type="match status" value="2"/>
</dbReference>
<dbReference type="EMBL" id="JAGKQM010000527">
    <property type="protein sequence ID" value="KAH0854201.1"/>
    <property type="molecule type" value="Genomic_DNA"/>
</dbReference>
<feature type="domain" description="Ycf2 N-terminal" evidence="1">
    <location>
        <begin position="12"/>
        <end position="220"/>
    </location>
</feature>
<feature type="domain" description="Ycf2 N-terminal" evidence="1">
    <location>
        <begin position="223"/>
        <end position="431"/>
    </location>
</feature>
<gene>
    <name evidence="2" type="ORF">HID58_090121</name>
</gene>
<evidence type="ECO:0000259" key="1">
    <source>
        <dbReference type="Pfam" id="PF05695"/>
    </source>
</evidence>
<comment type="caution">
    <text evidence="2">The sequence shown here is derived from an EMBL/GenBank/DDBJ whole genome shotgun (WGS) entry which is preliminary data.</text>
</comment>
<evidence type="ECO:0000313" key="3">
    <source>
        <dbReference type="Proteomes" id="UP000824890"/>
    </source>
</evidence>
<evidence type="ECO:0000313" key="2">
    <source>
        <dbReference type="EMBL" id="KAH0854201.1"/>
    </source>
</evidence>
<organism evidence="2 3">
    <name type="scientific">Brassica napus</name>
    <name type="common">Rape</name>
    <dbReference type="NCBI Taxonomy" id="3708"/>
    <lineage>
        <taxon>Eukaryota</taxon>
        <taxon>Viridiplantae</taxon>
        <taxon>Streptophyta</taxon>
        <taxon>Embryophyta</taxon>
        <taxon>Tracheophyta</taxon>
        <taxon>Spermatophyta</taxon>
        <taxon>Magnoliopsida</taxon>
        <taxon>eudicotyledons</taxon>
        <taxon>Gunneridae</taxon>
        <taxon>Pentapetalae</taxon>
        <taxon>rosids</taxon>
        <taxon>malvids</taxon>
        <taxon>Brassicales</taxon>
        <taxon>Brassicaceae</taxon>
        <taxon>Brassiceae</taxon>
        <taxon>Brassica</taxon>
    </lineage>
</organism>
<dbReference type="InterPro" id="IPR056777">
    <property type="entry name" value="Ycf2_N"/>
</dbReference>
<protein>
    <recommendedName>
        <fullName evidence="1">Ycf2 N-terminal domain-containing protein</fullName>
    </recommendedName>
</protein>